<keyword evidence="8" id="KW-1185">Reference proteome</keyword>
<evidence type="ECO:0000313" key="8">
    <source>
        <dbReference type="Proteomes" id="UP001186944"/>
    </source>
</evidence>
<comment type="similarity">
    <text evidence="2 6">Belongs to the tetraspanin (TM4SF) family.</text>
</comment>
<evidence type="ECO:0000256" key="5">
    <source>
        <dbReference type="ARBA" id="ARBA00023136"/>
    </source>
</evidence>
<dbReference type="PANTHER" id="PTHR19282">
    <property type="entry name" value="TETRASPANIN"/>
    <property type="match status" value="1"/>
</dbReference>
<evidence type="ECO:0000256" key="2">
    <source>
        <dbReference type="ARBA" id="ARBA00006840"/>
    </source>
</evidence>
<organism evidence="7 8">
    <name type="scientific">Pinctada imbricata</name>
    <name type="common">Atlantic pearl-oyster</name>
    <name type="synonym">Pinctada martensii</name>
    <dbReference type="NCBI Taxonomy" id="66713"/>
    <lineage>
        <taxon>Eukaryota</taxon>
        <taxon>Metazoa</taxon>
        <taxon>Spiralia</taxon>
        <taxon>Lophotrochozoa</taxon>
        <taxon>Mollusca</taxon>
        <taxon>Bivalvia</taxon>
        <taxon>Autobranchia</taxon>
        <taxon>Pteriomorphia</taxon>
        <taxon>Pterioida</taxon>
        <taxon>Pterioidea</taxon>
        <taxon>Pteriidae</taxon>
        <taxon>Pinctada</taxon>
    </lineage>
</organism>
<dbReference type="PIRSF" id="PIRSF002419">
    <property type="entry name" value="Tetraspanin"/>
    <property type="match status" value="1"/>
</dbReference>
<feature type="transmembrane region" description="Helical" evidence="6">
    <location>
        <begin position="200"/>
        <end position="226"/>
    </location>
</feature>
<comment type="subcellular location">
    <subcellularLocation>
        <location evidence="1 6">Membrane</location>
        <topology evidence="1 6">Multi-pass membrane protein</topology>
    </subcellularLocation>
</comment>
<dbReference type="Pfam" id="PF00335">
    <property type="entry name" value="Tetraspanin"/>
    <property type="match status" value="1"/>
</dbReference>
<proteinExistence type="inferred from homology"/>
<dbReference type="SUPFAM" id="SSF48652">
    <property type="entry name" value="Tetraspanin"/>
    <property type="match status" value="1"/>
</dbReference>
<dbReference type="AlphaFoldDB" id="A0AA89C0L3"/>
<dbReference type="PRINTS" id="PR00259">
    <property type="entry name" value="TMFOUR"/>
</dbReference>
<name>A0AA89C0L3_PINIB</name>
<evidence type="ECO:0000256" key="3">
    <source>
        <dbReference type="ARBA" id="ARBA00022692"/>
    </source>
</evidence>
<dbReference type="Gene3D" id="1.10.1450.10">
    <property type="entry name" value="Tetraspanin"/>
    <property type="match status" value="1"/>
</dbReference>
<evidence type="ECO:0000256" key="6">
    <source>
        <dbReference type="RuleBase" id="RU361218"/>
    </source>
</evidence>
<dbReference type="InterPro" id="IPR000301">
    <property type="entry name" value="Tetraspanin_animals"/>
</dbReference>
<dbReference type="EMBL" id="VSWD01000005">
    <property type="protein sequence ID" value="KAK3101371.1"/>
    <property type="molecule type" value="Genomic_DNA"/>
</dbReference>
<evidence type="ECO:0000256" key="4">
    <source>
        <dbReference type="ARBA" id="ARBA00022989"/>
    </source>
</evidence>
<accession>A0AA89C0L3</accession>
<keyword evidence="3 6" id="KW-0812">Transmembrane</keyword>
<feature type="transmembrane region" description="Helical" evidence="6">
    <location>
        <begin position="58"/>
        <end position="78"/>
    </location>
</feature>
<dbReference type="InterPro" id="IPR008952">
    <property type="entry name" value="Tetraspanin_EC2_sf"/>
</dbReference>
<dbReference type="GO" id="GO:0005886">
    <property type="term" value="C:plasma membrane"/>
    <property type="evidence" value="ECO:0007669"/>
    <property type="project" value="TreeGrafter"/>
</dbReference>
<keyword evidence="4 6" id="KW-1133">Transmembrane helix</keyword>
<dbReference type="PANTHER" id="PTHR19282:SF551">
    <property type="entry name" value="RE08073P-RELATED"/>
    <property type="match status" value="1"/>
</dbReference>
<gene>
    <name evidence="7" type="ORF">FSP39_003051</name>
</gene>
<evidence type="ECO:0000256" key="1">
    <source>
        <dbReference type="ARBA" id="ARBA00004141"/>
    </source>
</evidence>
<evidence type="ECO:0000313" key="7">
    <source>
        <dbReference type="EMBL" id="KAK3101371.1"/>
    </source>
</evidence>
<sequence length="238" mass="26620">MAAKDVSLHKILKWTFGILNVVFLLLGVVVFCVGCYLKVSRSDYTEILDSKEFQTGTALCISAGIIVVVVSLLGFFGLAQENQFLLALYFIAVVIIFSIEIAAGIIAFIYRDRIRDVLREDMLTGLKDEKRRTAWNRVQEKYQCCGVNNYTDWEGVYSVVDTKTLPDSCCGYTGCGTAGGQVAWNIGCYRDAEDWLTENYILLALVAVVVGALQIILMISSIAMIVKIRRSKLRYSKY</sequence>
<keyword evidence="5 6" id="KW-0472">Membrane</keyword>
<feature type="transmembrane region" description="Helical" evidence="6">
    <location>
        <begin position="84"/>
        <end position="110"/>
    </location>
</feature>
<feature type="transmembrane region" description="Helical" evidence="6">
    <location>
        <begin position="14"/>
        <end position="37"/>
    </location>
</feature>
<reference evidence="7" key="1">
    <citation type="submission" date="2019-08" db="EMBL/GenBank/DDBJ databases">
        <title>The improved chromosome-level genome for the pearl oyster Pinctada fucata martensii using PacBio sequencing and Hi-C.</title>
        <authorList>
            <person name="Zheng Z."/>
        </authorList>
    </citation>
    <scope>NUCLEOTIDE SEQUENCE</scope>
    <source>
        <strain evidence="7">ZZ-2019</strain>
        <tissue evidence="7">Adductor muscle</tissue>
    </source>
</reference>
<protein>
    <recommendedName>
        <fullName evidence="6">Tetraspanin</fullName>
    </recommendedName>
</protein>
<comment type="caution">
    <text evidence="7">The sequence shown here is derived from an EMBL/GenBank/DDBJ whole genome shotgun (WGS) entry which is preliminary data.</text>
</comment>
<dbReference type="InterPro" id="IPR018499">
    <property type="entry name" value="Tetraspanin/Peripherin"/>
</dbReference>
<dbReference type="Proteomes" id="UP001186944">
    <property type="component" value="Unassembled WGS sequence"/>
</dbReference>